<dbReference type="EMBL" id="JSAN01000095">
    <property type="protein sequence ID" value="KIC71341.1"/>
    <property type="molecule type" value="Genomic_DNA"/>
</dbReference>
<comment type="subcellular location">
    <subcellularLocation>
        <location evidence="8">Cytoplasm</location>
    </subcellularLocation>
</comment>
<feature type="domain" description="Radical SAM core" evidence="11">
    <location>
        <begin position="174"/>
        <end position="406"/>
    </location>
</feature>
<feature type="binding site" evidence="8">
    <location>
        <position position="188"/>
    </location>
    <ligand>
        <name>[4Fe-4S] cluster</name>
        <dbReference type="ChEBI" id="CHEBI:49883"/>
        <label>2</label>
        <note>4Fe-4S-S-AdoMet</note>
    </ligand>
</feature>
<keyword evidence="5 8" id="KW-0479">Metal-binding</keyword>
<dbReference type="GO" id="GO:0103039">
    <property type="term" value="F:protein methylthiotransferase activity"/>
    <property type="evidence" value="ECO:0007669"/>
    <property type="project" value="UniProtKB-EC"/>
</dbReference>
<evidence type="ECO:0000256" key="4">
    <source>
        <dbReference type="ARBA" id="ARBA00022691"/>
    </source>
</evidence>
<dbReference type="HAMAP" id="MF_01865">
    <property type="entry name" value="MTTase_RimO"/>
    <property type="match status" value="1"/>
</dbReference>
<dbReference type="SFLD" id="SFLDF00274">
    <property type="entry name" value="ribosomal_protein_S12_methylth"/>
    <property type="match status" value="1"/>
</dbReference>
<feature type="binding site" evidence="8">
    <location>
        <position position="116"/>
    </location>
    <ligand>
        <name>[4Fe-4S] cluster</name>
        <dbReference type="ChEBI" id="CHEBI:49883"/>
        <label>1</label>
    </ligand>
</feature>
<gene>
    <name evidence="8 12" type="primary">rimO</name>
    <name evidence="12" type="ORF">DB44_DW00010</name>
</gene>
<dbReference type="PANTHER" id="PTHR43837:SF1">
    <property type="entry name" value="RIBOSOMAL PROTEIN US12 METHYLTHIOTRANSFERASE RIMO"/>
    <property type="match status" value="1"/>
</dbReference>
<dbReference type="GO" id="GO:0046872">
    <property type="term" value="F:metal ion binding"/>
    <property type="evidence" value="ECO:0007669"/>
    <property type="project" value="UniProtKB-KW"/>
</dbReference>
<dbReference type="Gene3D" id="3.40.50.12160">
    <property type="entry name" value="Methylthiotransferase, N-terminal domain"/>
    <property type="match status" value="1"/>
</dbReference>
<dbReference type="SFLD" id="SFLDS00029">
    <property type="entry name" value="Radical_SAM"/>
    <property type="match status" value="1"/>
</dbReference>
<evidence type="ECO:0000256" key="3">
    <source>
        <dbReference type="ARBA" id="ARBA00022679"/>
    </source>
</evidence>
<dbReference type="FunFam" id="3.80.30.20:FF:000001">
    <property type="entry name" value="tRNA-2-methylthio-N(6)-dimethylallyladenosine synthase 2"/>
    <property type="match status" value="1"/>
</dbReference>
<comment type="function">
    <text evidence="8">Catalyzes the methylthiolation of an aspartic acid residue of ribosomal protein uS12.</text>
</comment>
<dbReference type="PATRIC" id="fig|362787.3.peg.1506"/>
<evidence type="ECO:0000259" key="9">
    <source>
        <dbReference type="PROSITE" id="PS50926"/>
    </source>
</evidence>
<dbReference type="SUPFAM" id="SSF102114">
    <property type="entry name" value="Radical SAM enzymes"/>
    <property type="match status" value="1"/>
</dbReference>
<dbReference type="SMART" id="SM00729">
    <property type="entry name" value="Elp3"/>
    <property type="match status" value="1"/>
</dbReference>
<evidence type="ECO:0000256" key="6">
    <source>
        <dbReference type="ARBA" id="ARBA00023004"/>
    </source>
</evidence>
<dbReference type="InterPro" id="IPR005839">
    <property type="entry name" value="Methylthiotransferase"/>
</dbReference>
<keyword evidence="6 8" id="KW-0408">Iron</keyword>
<comment type="similarity">
    <text evidence="8">Belongs to the methylthiotransferase family. RimO subfamily.</text>
</comment>
<dbReference type="GO" id="GO:0005829">
    <property type="term" value="C:cytosol"/>
    <property type="evidence" value="ECO:0007669"/>
    <property type="project" value="TreeGrafter"/>
</dbReference>
<dbReference type="InterPro" id="IPR005840">
    <property type="entry name" value="Ribosomal_uS12_MeSTrfase_RimO"/>
</dbReference>
<dbReference type="Gene3D" id="3.80.30.20">
    <property type="entry name" value="tm_1862 like domain"/>
    <property type="match status" value="1"/>
</dbReference>
<keyword evidence="7 8" id="KW-0411">Iron-sulfur</keyword>
<accession>A0A0C1JL77</accession>
<dbReference type="GO" id="GO:0006400">
    <property type="term" value="P:tRNA modification"/>
    <property type="evidence" value="ECO:0007669"/>
    <property type="project" value="InterPro"/>
</dbReference>
<evidence type="ECO:0000313" key="13">
    <source>
        <dbReference type="Proteomes" id="UP000031465"/>
    </source>
</evidence>
<feature type="binding site" evidence="8">
    <location>
        <position position="192"/>
    </location>
    <ligand>
        <name>[4Fe-4S] cluster</name>
        <dbReference type="ChEBI" id="CHEBI:49883"/>
        <label>2</label>
        <note>4Fe-4S-S-AdoMet</note>
    </ligand>
</feature>
<dbReference type="InterPro" id="IPR038135">
    <property type="entry name" value="Methylthiotransferase_N_sf"/>
</dbReference>
<dbReference type="PROSITE" id="PS01278">
    <property type="entry name" value="MTTASE_RADICAL"/>
    <property type="match status" value="1"/>
</dbReference>
<dbReference type="PROSITE" id="PS50926">
    <property type="entry name" value="TRAM"/>
    <property type="match status" value="1"/>
</dbReference>
<reference evidence="12 13" key="1">
    <citation type="journal article" date="2014" name="Mol. Biol. Evol.">
        <title>Massive expansion of Ubiquitination-related gene families within the Chlamydiae.</title>
        <authorList>
            <person name="Domman D."/>
            <person name="Collingro A."/>
            <person name="Lagkouvardos I."/>
            <person name="Gehre L."/>
            <person name="Weinmaier T."/>
            <person name="Rattei T."/>
            <person name="Subtil A."/>
            <person name="Horn M."/>
        </authorList>
    </citation>
    <scope>NUCLEOTIDE SEQUENCE [LARGE SCALE GENOMIC DNA]</scope>
    <source>
        <strain evidence="12 13">EI2</strain>
    </source>
</reference>
<feature type="binding site" evidence="8">
    <location>
        <position position="195"/>
    </location>
    <ligand>
        <name>[4Fe-4S] cluster</name>
        <dbReference type="ChEBI" id="CHEBI:49883"/>
        <label>2</label>
        <note>4Fe-4S-S-AdoMet</note>
    </ligand>
</feature>
<sequence>MRSMLPILKNQDVKKDQNHIALKNDSCESSSPCFDHEGNKINFISLGCPRNLVDSEVMLGILLKAGYEVAPTLEEADYLVINTCGFLEASRQESMDTVEEVLSQRKKTAKLIVTGCMVQTHSDALKTTFPNIDYLLGSGDVEGILKAVQSTQKGQIISSARSYLEAGEVPRRLSTPKHYAYLKIAEGCRKRCAYCVIPTIKGPLKSKGKEQILKEFNLLLNQGVKEVILIAQDLGDYGKDQGAKKLTALLNLLQSMLEIKQAFWLRLLYLYPDEITDELIALMKSDSRICPYLDMPIQHVNNQILKSMRRATSKEDIIEIITKLRREIPNVAIRTSLIVGFPGETEEQFQELIQFVQDYPLENVGIFKFSREPGSHAYDLPNQISDEMKEDRYHRLMQVQKKVVKKNLKKMIGKKIAVVVEGYHPETELLMIGRHAGQCPDIDGQVLINDGRKVKAFGEIYTVEITDVADYDLVGHVI</sequence>
<dbReference type="SFLD" id="SFLDG01082">
    <property type="entry name" value="B12-binding_domain_containing"/>
    <property type="match status" value="1"/>
</dbReference>
<protein>
    <recommendedName>
        <fullName evidence="8">Ribosomal protein uS12 methylthiotransferase RimO</fullName>
        <shortName evidence="8">uS12 MTTase</shortName>
        <shortName evidence="8">uS12 methylthiotransferase</shortName>
        <ecNumber evidence="8">2.8.4.4</ecNumber>
    </recommendedName>
    <alternativeName>
        <fullName evidence="8">Ribosomal protein uS12 (aspartate-C(3))-methylthiotransferase</fullName>
    </alternativeName>
    <alternativeName>
        <fullName evidence="8">Ribosome maturation factor RimO</fullName>
    </alternativeName>
</protein>
<dbReference type="GO" id="GO:0005840">
    <property type="term" value="C:ribosome"/>
    <property type="evidence" value="ECO:0007669"/>
    <property type="project" value="UniProtKB-KW"/>
</dbReference>
<comment type="catalytic activity">
    <reaction evidence="8">
        <text>L-aspartate(89)-[ribosomal protein uS12]-hydrogen + (sulfur carrier)-SH + AH2 + 2 S-adenosyl-L-methionine = 3-methylsulfanyl-L-aspartate(89)-[ribosomal protein uS12]-hydrogen + (sulfur carrier)-H + 5'-deoxyadenosine + L-methionine + A + S-adenosyl-L-homocysteine + 2 H(+)</text>
        <dbReference type="Rhea" id="RHEA:37087"/>
        <dbReference type="Rhea" id="RHEA-COMP:10460"/>
        <dbReference type="Rhea" id="RHEA-COMP:10461"/>
        <dbReference type="Rhea" id="RHEA-COMP:14737"/>
        <dbReference type="Rhea" id="RHEA-COMP:14739"/>
        <dbReference type="ChEBI" id="CHEBI:13193"/>
        <dbReference type="ChEBI" id="CHEBI:15378"/>
        <dbReference type="ChEBI" id="CHEBI:17319"/>
        <dbReference type="ChEBI" id="CHEBI:17499"/>
        <dbReference type="ChEBI" id="CHEBI:29917"/>
        <dbReference type="ChEBI" id="CHEBI:29961"/>
        <dbReference type="ChEBI" id="CHEBI:57844"/>
        <dbReference type="ChEBI" id="CHEBI:57856"/>
        <dbReference type="ChEBI" id="CHEBI:59789"/>
        <dbReference type="ChEBI" id="CHEBI:64428"/>
        <dbReference type="ChEBI" id="CHEBI:73599"/>
        <dbReference type="EC" id="2.8.4.4"/>
    </reaction>
</comment>
<evidence type="ECO:0000256" key="5">
    <source>
        <dbReference type="ARBA" id="ARBA00022723"/>
    </source>
</evidence>
<dbReference type="InterPro" id="IPR006638">
    <property type="entry name" value="Elp3/MiaA/NifB-like_rSAM"/>
</dbReference>
<dbReference type="PROSITE" id="PS51918">
    <property type="entry name" value="RADICAL_SAM"/>
    <property type="match status" value="1"/>
</dbReference>
<keyword evidence="1 8" id="KW-0004">4Fe-4S</keyword>
<keyword evidence="3 8" id="KW-0808">Transferase</keyword>
<proteinExistence type="inferred from homology"/>
<keyword evidence="12" id="KW-0689">Ribosomal protein</keyword>
<evidence type="ECO:0000256" key="1">
    <source>
        <dbReference type="ARBA" id="ARBA00022485"/>
    </source>
</evidence>
<feature type="domain" description="TRAM" evidence="9">
    <location>
        <begin position="409"/>
        <end position="478"/>
    </location>
</feature>
<evidence type="ECO:0000256" key="2">
    <source>
        <dbReference type="ARBA" id="ARBA00022490"/>
    </source>
</evidence>
<organism evidence="12 13">
    <name type="scientific">Candidatus Protochlamydia amoebophila</name>
    <dbReference type="NCBI Taxonomy" id="362787"/>
    <lineage>
        <taxon>Bacteria</taxon>
        <taxon>Pseudomonadati</taxon>
        <taxon>Chlamydiota</taxon>
        <taxon>Chlamydiia</taxon>
        <taxon>Parachlamydiales</taxon>
        <taxon>Parachlamydiaceae</taxon>
        <taxon>Candidatus Protochlamydia</taxon>
    </lineage>
</organism>
<dbReference type="InterPro" id="IPR007197">
    <property type="entry name" value="rSAM"/>
</dbReference>
<dbReference type="Proteomes" id="UP000031465">
    <property type="component" value="Unassembled WGS sequence"/>
</dbReference>
<dbReference type="InterPro" id="IPR023404">
    <property type="entry name" value="rSAM_horseshoe"/>
</dbReference>
<dbReference type="NCBIfam" id="TIGR00089">
    <property type="entry name" value="MiaB/RimO family radical SAM methylthiotransferase"/>
    <property type="match status" value="1"/>
</dbReference>
<dbReference type="Pfam" id="PF00919">
    <property type="entry name" value="UPF0004"/>
    <property type="match status" value="1"/>
</dbReference>
<keyword evidence="2 8" id="KW-0963">Cytoplasm</keyword>
<dbReference type="SFLD" id="SFLDG01061">
    <property type="entry name" value="methylthiotransferase"/>
    <property type="match status" value="1"/>
</dbReference>
<name>A0A0C1JL77_9BACT</name>
<dbReference type="GO" id="GO:0051539">
    <property type="term" value="F:4 iron, 4 sulfur cluster binding"/>
    <property type="evidence" value="ECO:0007669"/>
    <property type="project" value="UniProtKB-UniRule"/>
</dbReference>
<dbReference type="CDD" id="cd01335">
    <property type="entry name" value="Radical_SAM"/>
    <property type="match status" value="1"/>
</dbReference>
<comment type="cofactor">
    <cofactor evidence="8">
        <name>[4Fe-4S] cluster</name>
        <dbReference type="ChEBI" id="CHEBI:49883"/>
    </cofactor>
    <text evidence="8">Binds 2 [4Fe-4S] clusters. One cluster is coordinated with 3 cysteines and an exchangeable S-adenosyl-L-methionine.</text>
</comment>
<evidence type="ECO:0000259" key="11">
    <source>
        <dbReference type="PROSITE" id="PS51918"/>
    </source>
</evidence>
<dbReference type="EC" id="2.8.4.4" evidence="8"/>
<keyword evidence="4 8" id="KW-0949">S-adenosyl-L-methionine</keyword>
<feature type="binding site" evidence="8">
    <location>
        <position position="48"/>
    </location>
    <ligand>
        <name>[4Fe-4S] cluster</name>
        <dbReference type="ChEBI" id="CHEBI:49883"/>
        <label>1</label>
    </ligand>
</feature>
<dbReference type="InterPro" id="IPR020612">
    <property type="entry name" value="Methylthiotransferase_CS"/>
</dbReference>
<dbReference type="InterPro" id="IPR013848">
    <property type="entry name" value="Methylthiotransferase_N"/>
</dbReference>
<dbReference type="Gene3D" id="2.40.50.140">
    <property type="entry name" value="Nucleic acid-binding proteins"/>
    <property type="match status" value="1"/>
</dbReference>
<dbReference type="Pfam" id="PF18693">
    <property type="entry name" value="TRAM_2"/>
    <property type="match status" value="1"/>
</dbReference>
<dbReference type="GO" id="GO:0035599">
    <property type="term" value="F:aspartic acid methylthiotransferase activity"/>
    <property type="evidence" value="ECO:0007669"/>
    <property type="project" value="TreeGrafter"/>
</dbReference>
<dbReference type="NCBIfam" id="TIGR01125">
    <property type="entry name" value="30S ribosomal protein S12 methylthiotransferase RimO"/>
    <property type="match status" value="1"/>
</dbReference>
<evidence type="ECO:0000313" key="12">
    <source>
        <dbReference type="EMBL" id="KIC71341.1"/>
    </source>
</evidence>
<feature type="binding site" evidence="8">
    <location>
        <position position="84"/>
    </location>
    <ligand>
        <name>[4Fe-4S] cluster</name>
        <dbReference type="ChEBI" id="CHEBI:49883"/>
        <label>1</label>
    </ligand>
</feature>
<dbReference type="PANTHER" id="PTHR43837">
    <property type="entry name" value="RIBOSOMAL PROTEIN S12 METHYLTHIOTRANSFERASE RIMO"/>
    <property type="match status" value="1"/>
</dbReference>
<dbReference type="InterPro" id="IPR012340">
    <property type="entry name" value="NA-bd_OB-fold"/>
</dbReference>
<keyword evidence="12" id="KW-0687">Ribonucleoprotein</keyword>
<feature type="domain" description="MTTase N-terminal" evidence="10">
    <location>
        <begin position="39"/>
        <end position="153"/>
    </location>
</feature>
<dbReference type="InterPro" id="IPR002792">
    <property type="entry name" value="TRAM_dom"/>
</dbReference>
<evidence type="ECO:0000259" key="10">
    <source>
        <dbReference type="PROSITE" id="PS51449"/>
    </source>
</evidence>
<dbReference type="Pfam" id="PF04055">
    <property type="entry name" value="Radical_SAM"/>
    <property type="match status" value="1"/>
</dbReference>
<dbReference type="PROSITE" id="PS51449">
    <property type="entry name" value="MTTASE_N"/>
    <property type="match status" value="1"/>
</dbReference>
<comment type="caution">
    <text evidence="12">The sequence shown here is derived from an EMBL/GenBank/DDBJ whole genome shotgun (WGS) entry which is preliminary data.</text>
</comment>
<dbReference type="InterPro" id="IPR058240">
    <property type="entry name" value="rSAM_sf"/>
</dbReference>
<dbReference type="AlphaFoldDB" id="A0A0C1JL77"/>
<evidence type="ECO:0000256" key="7">
    <source>
        <dbReference type="ARBA" id="ARBA00023014"/>
    </source>
</evidence>
<evidence type="ECO:0000256" key="8">
    <source>
        <dbReference type="HAMAP-Rule" id="MF_01865"/>
    </source>
</evidence>